<evidence type="ECO:0000256" key="2">
    <source>
        <dbReference type="ARBA" id="ARBA00023043"/>
    </source>
</evidence>
<proteinExistence type="predicted"/>
<dbReference type="Pfam" id="PF09372">
    <property type="entry name" value="PRANC"/>
    <property type="match status" value="1"/>
</dbReference>
<organism evidence="5">
    <name type="scientific">Sea otter poxvirus</name>
    <dbReference type="NCBI Taxonomy" id="1416741"/>
    <lineage>
        <taxon>Viruses</taxon>
        <taxon>Varidnaviria</taxon>
        <taxon>Bamfordvirae</taxon>
        <taxon>Nucleocytoviricota</taxon>
        <taxon>Pokkesviricetes</taxon>
        <taxon>Chitovirales</taxon>
        <taxon>Poxviridae</taxon>
        <taxon>Chordopoxvirinae</taxon>
        <taxon>Mustelpoxvirus</taxon>
        <taxon>Mustelpoxvirus seaotterpox</taxon>
        <taxon>Sea otterpox virus</taxon>
    </lineage>
</organism>
<dbReference type="RefSeq" id="YP_009480544.1">
    <property type="nucleotide sequence ID" value="NC_037656.1"/>
</dbReference>
<dbReference type="InterPro" id="IPR018272">
    <property type="entry name" value="PRANC_domain"/>
</dbReference>
<dbReference type="OrthoDB" id="10762at10239"/>
<name>A0A2U9QHH4_9POXV</name>
<gene>
    <name evidence="5" type="primary">SOPV-ELK-006</name>
</gene>
<feature type="domain" description="PRANC" evidence="4">
    <location>
        <begin position="356"/>
        <end position="447"/>
    </location>
</feature>
<dbReference type="SMART" id="SM00248">
    <property type="entry name" value="ANK"/>
    <property type="match status" value="7"/>
</dbReference>
<evidence type="ECO:0000256" key="3">
    <source>
        <dbReference type="PROSITE-ProRule" id="PRU00023"/>
    </source>
</evidence>
<dbReference type="KEGG" id="vg:36841003"/>
<dbReference type="EMBL" id="MH427217">
    <property type="protein sequence ID" value="AWU47051.1"/>
    <property type="molecule type" value="Genomic_DNA"/>
</dbReference>
<feature type="repeat" description="ANK" evidence="3">
    <location>
        <begin position="80"/>
        <end position="114"/>
    </location>
</feature>
<keyword evidence="6" id="KW-1185">Reference proteome</keyword>
<dbReference type="GeneID" id="36841003"/>
<keyword evidence="2 3" id="KW-0040">ANK repeat</keyword>
<keyword evidence="1" id="KW-0677">Repeat</keyword>
<dbReference type="Gene3D" id="1.25.40.20">
    <property type="entry name" value="Ankyrin repeat-containing domain"/>
    <property type="match status" value="1"/>
</dbReference>
<dbReference type="SUPFAM" id="SSF48403">
    <property type="entry name" value="Ankyrin repeat"/>
    <property type="match status" value="1"/>
</dbReference>
<dbReference type="PROSITE" id="PS50297">
    <property type="entry name" value="ANK_REP_REGION"/>
    <property type="match status" value="2"/>
</dbReference>
<dbReference type="InterPro" id="IPR002110">
    <property type="entry name" value="Ankyrin_rpt"/>
</dbReference>
<feature type="repeat" description="ANK" evidence="3">
    <location>
        <begin position="115"/>
        <end position="149"/>
    </location>
</feature>
<dbReference type="PANTHER" id="PTHR24198">
    <property type="entry name" value="ANKYRIN REPEAT AND PROTEIN KINASE DOMAIN-CONTAINING PROTEIN"/>
    <property type="match status" value="1"/>
</dbReference>
<evidence type="ECO:0000313" key="6">
    <source>
        <dbReference type="Proteomes" id="UP000249273"/>
    </source>
</evidence>
<protein>
    <submittedName>
        <fullName evidence="5">Ankyrin repeat protein</fullName>
    </submittedName>
</protein>
<reference evidence="5" key="1">
    <citation type="submission" date="2018-05" db="EMBL/GenBank/DDBJ databases">
        <title>Complete Genome Sequence of a Novel Sea Otter Poxvirus.</title>
        <authorList>
            <person name="Jacob J.M."/>
            <person name="Subramaniam K."/>
            <person name="Tu S.-L."/>
            <person name="Nielsen O."/>
            <person name="Tuomi P.A."/>
            <person name="Upton C."/>
            <person name="Waltzek T.B."/>
        </authorList>
    </citation>
    <scope>NUCLEOTIDE SEQUENCE [LARGE SCALE GENOMIC DNA]</scope>
    <source>
        <strain evidence="5">ELK</strain>
    </source>
</reference>
<accession>A0A2U9QHH4</accession>
<evidence type="ECO:0000256" key="1">
    <source>
        <dbReference type="ARBA" id="ARBA00022737"/>
    </source>
</evidence>
<feature type="repeat" description="ANK" evidence="3">
    <location>
        <begin position="46"/>
        <end position="79"/>
    </location>
</feature>
<dbReference type="PROSITE" id="PS50088">
    <property type="entry name" value="ANK_REPEAT"/>
    <property type="match status" value="3"/>
</dbReference>
<sequence length="450" mass="51493">MHTMSCLSDTARYFTDFSFQVCIGNYTVAKEMLEANIANVFQETRNGLTPLHHAFCKKPAYNMVSMLLRAGCPVNAQTTYNVTPLHMCLVRRPVDINIVKLLLRSGADINIKSSNGQTPLHVYLRSGLIKQSIIRLLVVAGGSLIDFDIFDNTPMHYYMDTNISVGCLRYILSTGIDPGIRNNAGNNLLHYYLKHNIRPTREIVDVLYKHGVDILSRNNKNENPLYLAASCGNISIVNYLIGKNAIDIDEYTEDGNTCLTVAIIRHNEYLIELFLSLNPHIDTVINSINYILFMDYVPSFYVCMVKKCIKHLVPLCTKERLLTCIISSSDRARECKTYIIDCLQEVDKLKSVMLLRNLSVFELVFVYKDTVLPARFYRCDKLIKYKTMDIYGNDICSVIVRAKNLQKSISKIIAFLDTLNIPLWQNLPYMIRERIIKFLPVYQIFCLSKV</sequence>
<evidence type="ECO:0000259" key="4">
    <source>
        <dbReference type="Pfam" id="PF09372"/>
    </source>
</evidence>
<dbReference type="Proteomes" id="UP000249273">
    <property type="component" value="Segment"/>
</dbReference>
<dbReference type="PANTHER" id="PTHR24198:SF165">
    <property type="entry name" value="ANKYRIN REPEAT-CONTAINING PROTEIN-RELATED"/>
    <property type="match status" value="1"/>
</dbReference>
<dbReference type="Pfam" id="PF12796">
    <property type="entry name" value="Ank_2"/>
    <property type="match status" value="2"/>
</dbReference>
<evidence type="ECO:0000313" key="5">
    <source>
        <dbReference type="EMBL" id="AWU47051.1"/>
    </source>
</evidence>
<dbReference type="InterPro" id="IPR036770">
    <property type="entry name" value="Ankyrin_rpt-contain_sf"/>
</dbReference>